<organism evidence="1 2">
    <name type="scientific">Flavobacterium solisilvae</name>
    <dbReference type="NCBI Taxonomy" id="1852019"/>
    <lineage>
        <taxon>Bacteria</taxon>
        <taxon>Pseudomonadati</taxon>
        <taxon>Bacteroidota</taxon>
        <taxon>Flavobacteriia</taxon>
        <taxon>Flavobacteriales</taxon>
        <taxon>Flavobacteriaceae</taxon>
        <taxon>Flavobacterium</taxon>
    </lineage>
</organism>
<sequence>MLQTQTIQPKLLELLTKIMSSEVFRGFNLVGGTSLALQIGHRFSIDIDMFGNSEVDEYEFIEELSKFGKPTILKKSKNIIIVSIDGIKVDFVNYKYPLLEDIKTIENIRLVSDKDIAAMKLNAIAGRGSRKDFIDLYFLLKKYSLTEMLDFYKQKYIDGSEFMVIKSLNYFEDADSEEMPIMFEKISWNEIKTEISRLAKNLI</sequence>
<evidence type="ECO:0000313" key="2">
    <source>
        <dbReference type="Proteomes" id="UP000767947"/>
    </source>
</evidence>
<protein>
    <submittedName>
        <fullName evidence="1">Nucleotidyl transferase AbiEii/AbiGii toxin family protein</fullName>
    </submittedName>
</protein>
<proteinExistence type="predicted"/>
<dbReference type="InterPro" id="IPR014942">
    <property type="entry name" value="AbiEii"/>
</dbReference>
<dbReference type="Pfam" id="PF08843">
    <property type="entry name" value="AbiEii"/>
    <property type="match status" value="2"/>
</dbReference>
<evidence type="ECO:0000313" key="1">
    <source>
        <dbReference type="EMBL" id="NMH26079.1"/>
    </source>
</evidence>
<reference evidence="1 2" key="1">
    <citation type="submission" date="2020-02" db="EMBL/GenBank/DDBJ databases">
        <title>Flavobacterium sp. genome.</title>
        <authorList>
            <person name="Jung H.S."/>
            <person name="Baek J.H."/>
            <person name="Jeon C.O."/>
        </authorList>
    </citation>
    <scope>NUCLEOTIDE SEQUENCE [LARGE SCALE GENOMIC DNA]</scope>
    <source>
        <strain evidence="1 2">SE-s27</strain>
    </source>
</reference>
<dbReference type="Proteomes" id="UP000767947">
    <property type="component" value="Unassembled WGS sequence"/>
</dbReference>
<dbReference type="EMBL" id="JAAMPT010000209">
    <property type="protein sequence ID" value="NMH26079.1"/>
    <property type="molecule type" value="Genomic_DNA"/>
</dbReference>
<dbReference type="GO" id="GO:0016740">
    <property type="term" value="F:transferase activity"/>
    <property type="evidence" value="ECO:0007669"/>
    <property type="project" value="UniProtKB-KW"/>
</dbReference>
<keyword evidence="2" id="KW-1185">Reference proteome</keyword>
<gene>
    <name evidence="1" type="ORF">G6042_12460</name>
</gene>
<keyword evidence="1" id="KW-0808">Transferase</keyword>
<name>A0ABX1QZ52_9FLAO</name>
<accession>A0ABX1QZ52</accession>
<comment type="caution">
    <text evidence="1">The sequence shown here is derived from an EMBL/GenBank/DDBJ whole genome shotgun (WGS) entry which is preliminary data.</text>
</comment>